<comment type="pathway">
    <text evidence="2 17">tRNA modification; tRNA-queuosine biosynthesis.</text>
</comment>
<gene>
    <name evidence="17" type="primary">queH</name>
    <name evidence="19" type="ORF">SMC5_08155</name>
</gene>
<comment type="similarity">
    <text evidence="3 17">Belongs to the QueH family.</text>
</comment>
<feature type="binding site" evidence="17">
    <location>
        <position position="88"/>
    </location>
    <ligand>
        <name>[4Fe-4S] cluster</name>
        <dbReference type="ChEBI" id="CHEBI:49883"/>
    </ligand>
</feature>
<feature type="disulfide bond" description="Redox-active" evidence="17">
    <location>
        <begin position="170"/>
        <end position="172"/>
    </location>
</feature>
<name>A0A398DAY4_9BACT</name>
<feature type="binding site" evidence="17">
    <location>
        <position position="9"/>
    </location>
    <ligand>
        <name>[4Fe-4S] cluster</name>
        <dbReference type="ChEBI" id="CHEBI:49883"/>
    </ligand>
</feature>
<dbReference type="GO" id="GO:0052693">
    <property type="term" value="F:epoxyqueuosine reductase activity"/>
    <property type="evidence" value="ECO:0007669"/>
    <property type="project" value="UniProtKB-UniRule"/>
</dbReference>
<reference evidence="19 20" key="1">
    <citation type="submission" date="2018-09" db="EMBL/GenBank/DDBJ databases">
        <title>Discovery and Ecogenomic Context for Candidatus Cryosericales, a Global Caldiserica Order Active in Thawing Permafrost.</title>
        <authorList>
            <person name="Martinez M.A."/>
            <person name="Woodcroft B.J."/>
            <person name="Ignacio Espinoza J.C."/>
            <person name="Zayed A."/>
            <person name="Singleton C.M."/>
            <person name="Boyd J."/>
            <person name="Li Y.-F."/>
            <person name="Purvine S."/>
            <person name="Maughan H."/>
            <person name="Hodgkins S.B."/>
            <person name="Anderson D."/>
            <person name="Sederholm M."/>
            <person name="Temperton B."/>
            <person name="Saleska S.R."/>
            <person name="Tyson G.W."/>
            <person name="Rich V.I."/>
        </authorList>
    </citation>
    <scope>NUCLEOTIDE SEQUENCE [LARGE SCALE GENOMIC DNA]</scope>
    <source>
        <strain evidence="19 20">SMC5</strain>
    </source>
</reference>
<evidence type="ECO:0000256" key="1">
    <source>
        <dbReference type="ARBA" id="ARBA00002268"/>
    </source>
</evidence>
<evidence type="ECO:0000256" key="4">
    <source>
        <dbReference type="ARBA" id="ARBA00012622"/>
    </source>
</evidence>
<keyword evidence="11 17" id="KW-0408">Iron</keyword>
<dbReference type="HAMAP" id="MF_02089">
    <property type="entry name" value="QueH"/>
    <property type="match status" value="1"/>
</dbReference>
<comment type="function">
    <text evidence="1 17">Catalyzes the conversion of epoxyqueuosine (oQ) to queuosine (Q), which is a hypermodified base found in the wobble positions of tRNA(Asp), tRNA(Asn), tRNA(His) and tRNA(Tyr).</text>
</comment>
<comment type="caution">
    <text evidence="19">The sequence shown here is derived from an EMBL/GenBank/DDBJ whole genome shotgun (WGS) entry which is preliminary data.</text>
</comment>
<evidence type="ECO:0000256" key="8">
    <source>
        <dbReference type="ARBA" id="ARBA00022723"/>
    </source>
</evidence>
<keyword evidence="6 17" id="KW-0004">4Fe-4S</keyword>
<dbReference type="UniPathway" id="UPA00392"/>
<evidence type="ECO:0000256" key="5">
    <source>
        <dbReference type="ARBA" id="ARBA00016895"/>
    </source>
</evidence>
<feature type="binding site" evidence="17">
    <location>
        <position position="91"/>
    </location>
    <ligand>
        <name>[4Fe-4S] cluster</name>
        <dbReference type="ChEBI" id="CHEBI:49883"/>
    </ligand>
</feature>
<dbReference type="AlphaFoldDB" id="A0A398DAY4"/>
<dbReference type="GO" id="GO:0008616">
    <property type="term" value="P:tRNA queuosine(34) biosynthetic process"/>
    <property type="evidence" value="ECO:0007669"/>
    <property type="project" value="UniProtKB-UniRule"/>
</dbReference>
<organism evidence="19 20">
    <name type="scientific">Candidatus Cryosericum odellii</name>
    <dbReference type="NCBI Taxonomy" id="2290917"/>
    <lineage>
        <taxon>Bacteria</taxon>
        <taxon>Pseudomonadati</taxon>
        <taxon>Caldisericota/Cryosericota group</taxon>
        <taxon>Candidatus Cryosericota</taxon>
        <taxon>Candidatus Cryosericia</taxon>
        <taxon>Candidatus Cryosericales</taxon>
        <taxon>Candidatus Cryosericaceae</taxon>
        <taxon>Candidatus Cryosericum</taxon>
    </lineage>
</organism>
<protein>
    <recommendedName>
        <fullName evidence="5 17">Epoxyqueuosine reductase QueH</fullName>
        <ecNumber evidence="4 17">1.17.99.6</ecNumber>
    </recommendedName>
    <alternativeName>
        <fullName evidence="15 17">Queuosine biosynthesis protein QueH</fullName>
    </alternativeName>
</protein>
<keyword evidence="7 17" id="KW-0819">tRNA processing</keyword>
<keyword evidence="9 17" id="KW-0671">Queuosine biosynthesis</keyword>
<evidence type="ECO:0000256" key="2">
    <source>
        <dbReference type="ARBA" id="ARBA00004691"/>
    </source>
</evidence>
<feature type="region of interest" description="Disordered" evidence="18">
    <location>
        <begin position="186"/>
        <end position="208"/>
    </location>
</feature>
<evidence type="ECO:0000256" key="12">
    <source>
        <dbReference type="ARBA" id="ARBA00023014"/>
    </source>
</evidence>
<dbReference type="InterPro" id="IPR003828">
    <property type="entry name" value="QueH"/>
</dbReference>
<keyword evidence="14 17" id="KW-0676">Redox-active center</keyword>
<evidence type="ECO:0000256" key="13">
    <source>
        <dbReference type="ARBA" id="ARBA00023157"/>
    </source>
</evidence>
<dbReference type="Proteomes" id="UP000266489">
    <property type="component" value="Unassembled WGS sequence"/>
</dbReference>
<evidence type="ECO:0000256" key="15">
    <source>
        <dbReference type="ARBA" id="ARBA00031446"/>
    </source>
</evidence>
<keyword evidence="10 17" id="KW-0560">Oxidoreductase</keyword>
<dbReference type="PANTHER" id="PTHR36701">
    <property type="entry name" value="EPOXYQUEUOSINE REDUCTASE QUEH"/>
    <property type="match status" value="1"/>
</dbReference>
<feature type="binding site" evidence="17">
    <location>
        <position position="10"/>
    </location>
    <ligand>
        <name>[4Fe-4S] cluster</name>
        <dbReference type="ChEBI" id="CHEBI:49883"/>
    </ligand>
</feature>
<evidence type="ECO:0000256" key="10">
    <source>
        <dbReference type="ARBA" id="ARBA00023002"/>
    </source>
</evidence>
<keyword evidence="12 17" id="KW-0411">Iron-sulfur</keyword>
<evidence type="ECO:0000256" key="11">
    <source>
        <dbReference type="ARBA" id="ARBA00023004"/>
    </source>
</evidence>
<dbReference type="PANTHER" id="PTHR36701:SF1">
    <property type="entry name" value="EPOXYQUEUOSINE REDUCTASE QUEH"/>
    <property type="match status" value="1"/>
</dbReference>
<accession>A0A398DAY4</accession>
<dbReference type="EC" id="1.17.99.6" evidence="4 17"/>
<dbReference type="RefSeq" id="WP_119120310.1">
    <property type="nucleotide sequence ID" value="NZ_QXIU01000203.1"/>
</dbReference>
<proteinExistence type="inferred from homology"/>
<evidence type="ECO:0000256" key="9">
    <source>
        <dbReference type="ARBA" id="ARBA00022785"/>
    </source>
</evidence>
<dbReference type="Pfam" id="PF02677">
    <property type="entry name" value="QueH"/>
    <property type="match status" value="1"/>
</dbReference>
<evidence type="ECO:0000256" key="14">
    <source>
        <dbReference type="ARBA" id="ARBA00023284"/>
    </source>
</evidence>
<keyword evidence="8 17" id="KW-0479">Metal-binding</keyword>
<dbReference type="EMBL" id="QXIU01000203">
    <property type="protein sequence ID" value="RIE08334.1"/>
    <property type="molecule type" value="Genomic_DNA"/>
</dbReference>
<evidence type="ECO:0000256" key="18">
    <source>
        <dbReference type="SAM" id="MobiDB-lite"/>
    </source>
</evidence>
<evidence type="ECO:0000256" key="16">
    <source>
        <dbReference type="ARBA" id="ARBA00047415"/>
    </source>
</evidence>
<evidence type="ECO:0000256" key="3">
    <source>
        <dbReference type="ARBA" id="ARBA00008207"/>
    </source>
</evidence>
<keyword evidence="13 17" id="KW-1015">Disulfide bond</keyword>
<comment type="catalytic activity">
    <reaction evidence="16 17">
        <text>epoxyqueuosine(34) in tRNA + AH2 = queuosine(34) in tRNA + A + H2O</text>
        <dbReference type="Rhea" id="RHEA:32159"/>
        <dbReference type="Rhea" id="RHEA-COMP:18571"/>
        <dbReference type="Rhea" id="RHEA-COMP:18582"/>
        <dbReference type="ChEBI" id="CHEBI:13193"/>
        <dbReference type="ChEBI" id="CHEBI:15377"/>
        <dbReference type="ChEBI" id="CHEBI:17499"/>
        <dbReference type="ChEBI" id="CHEBI:194431"/>
        <dbReference type="ChEBI" id="CHEBI:194443"/>
        <dbReference type="EC" id="1.17.99.6"/>
    </reaction>
</comment>
<evidence type="ECO:0000256" key="6">
    <source>
        <dbReference type="ARBA" id="ARBA00022485"/>
    </source>
</evidence>
<dbReference type="GO" id="GO:0051539">
    <property type="term" value="F:4 iron, 4 sulfur cluster binding"/>
    <property type="evidence" value="ECO:0007669"/>
    <property type="project" value="UniProtKB-UniRule"/>
</dbReference>
<evidence type="ECO:0000313" key="19">
    <source>
        <dbReference type="EMBL" id="RIE08334.1"/>
    </source>
</evidence>
<dbReference type="OrthoDB" id="9801033at2"/>
<dbReference type="GO" id="GO:0046872">
    <property type="term" value="F:metal ion binding"/>
    <property type="evidence" value="ECO:0007669"/>
    <property type="project" value="UniProtKB-KW"/>
</dbReference>
<evidence type="ECO:0000313" key="20">
    <source>
        <dbReference type="Proteomes" id="UP000266489"/>
    </source>
</evidence>
<evidence type="ECO:0000256" key="7">
    <source>
        <dbReference type="ARBA" id="ARBA00022694"/>
    </source>
</evidence>
<evidence type="ECO:0000256" key="17">
    <source>
        <dbReference type="HAMAP-Rule" id="MF_02089"/>
    </source>
</evidence>
<sequence length="208" mass="23617">MEQVLMHICCAPDATVPVLRLRAKGYEPVGFFYDPNIHPKEEYELRLDQARKLAVIENFELIVGPYEPEHWLAATREFWDEPEGGLRCPRCFGVLLDAAAHKAAELQIPVFTTTLLISPHKDVHVLEQVGREKGALYGVAFLPEAFRKKDGFRESVNLSKEYGLYRQNYCGCLYSRIESEQWRAAHPHGSSWSREDPKDGSGKGVSRG</sequence>